<sequence>MKTTKQGGEKGSDVIRPACAEDRAAVLAIINAAAEAYRGVIPADRWHEPYMPAEELDAEIAAGVVFSCYETGQGIAGVMGVQRRYNADLIRHAYVLPERQGHGLGTALIAHLCRDRERPILVGTWRAAEWAIRFYERHGFTQVAGEDAAPLLRTYWTVPERQIATSVVLTLPGLDREGAARLMAGAS</sequence>
<organism evidence="4 5">
    <name type="scientific">Novosphingobium mangrovi</name>
    <name type="common">ex Huang et al. 2023</name>
    <dbReference type="NCBI Taxonomy" id="2976432"/>
    <lineage>
        <taxon>Bacteria</taxon>
        <taxon>Pseudomonadati</taxon>
        <taxon>Pseudomonadota</taxon>
        <taxon>Alphaproteobacteria</taxon>
        <taxon>Sphingomonadales</taxon>
        <taxon>Sphingomonadaceae</taxon>
        <taxon>Novosphingobium</taxon>
    </lineage>
</organism>
<protein>
    <submittedName>
        <fullName evidence="4">GNAT family N-acetyltransferase</fullName>
    </submittedName>
</protein>
<proteinExistence type="predicted"/>
<dbReference type="PANTHER" id="PTHR43800">
    <property type="entry name" value="PEPTIDYL-LYSINE N-ACETYLTRANSFERASE YJAB"/>
    <property type="match status" value="1"/>
</dbReference>
<dbReference type="PROSITE" id="PS51186">
    <property type="entry name" value="GNAT"/>
    <property type="match status" value="1"/>
</dbReference>
<evidence type="ECO:0000313" key="4">
    <source>
        <dbReference type="EMBL" id="MCT2398126.1"/>
    </source>
</evidence>
<comment type="caution">
    <text evidence="4">The sequence shown here is derived from an EMBL/GenBank/DDBJ whole genome shotgun (WGS) entry which is preliminary data.</text>
</comment>
<gene>
    <name evidence="4" type="ORF">NZK81_01055</name>
</gene>
<keyword evidence="1" id="KW-0808">Transferase</keyword>
<keyword evidence="5" id="KW-1185">Reference proteome</keyword>
<evidence type="ECO:0000313" key="5">
    <source>
        <dbReference type="Proteomes" id="UP001165583"/>
    </source>
</evidence>
<evidence type="ECO:0000256" key="1">
    <source>
        <dbReference type="ARBA" id="ARBA00022679"/>
    </source>
</evidence>
<reference evidence="4" key="1">
    <citation type="submission" date="2022-09" db="EMBL/GenBank/DDBJ databases">
        <title>Novosphingobium sp. Nov., a polycyclic aromatic hydrocarbon-degrading bacterium isolated form mangrove sediments in HongKong.</title>
        <authorList>
            <person name="Hu Z."/>
        </authorList>
    </citation>
    <scope>NUCLEOTIDE SEQUENCE</scope>
    <source>
        <strain evidence="4">HK4-1</strain>
    </source>
</reference>
<dbReference type="EMBL" id="JANZXA010000001">
    <property type="protein sequence ID" value="MCT2398126.1"/>
    <property type="molecule type" value="Genomic_DNA"/>
</dbReference>
<keyword evidence="2" id="KW-0012">Acyltransferase</keyword>
<dbReference type="SUPFAM" id="SSF55729">
    <property type="entry name" value="Acyl-CoA N-acyltransferases (Nat)"/>
    <property type="match status" value="1"/>
</dbReference>
<dbReference type="InterPro" id="IPR016181">
    <property type="entry name" value="Acyl_CoA_acyltransferase"/>
</dbReference>
<evidence type="ECO:0000256" key="2">
    <source>
        <dbReference type="ARBA" id="ARBA00023315"/>
    </source>
</evidence>
<dbReference type="RefSeq" id="WP_260043204.1">
    <property type="nucleotide sequence ID" value="NZ_JANZXA010000001.1"/>
</dbReference>
<dbReference type="PANTHER" id="PTHR43800:SF1">
    <property type="entry name" value="PEPTIDYL-LYSINE N-ACETYLTRANSFERASE YJAB"/>
    <property type="match status" value="1"/>
</dbReference>
<name>A0ABT2HZZ4_9SPHN</name>
<dbReference type="InterPro" id="IPR000182">
    <property type="entry name" value="GNAT_dom"/>
</dbReference>
<dbReference type="Proteomes" id="UP001165583">
    <property type="component" value="Unassembled WGS sequence"/>
</dbReference>
<feature type="domain" description="N-acetyltransferase" evidence="3">
    <location>
        <begin position="13"/>
        <end position="172"/>
    </location>
</feature>
<dbReference type="Gene3D" id="3.40.630.30">
    <property type="match status" value="1"/>
</dbReference>
<accession>A0ABT2HZZ4</accession>
<dbReference type="CDD" id="cd04301">
    <property type="entry name" value="NAT_SF"/>
    <property type="match status" value="1"/>
</dbReference>
<evidence type="ECO:0000259" key="3">
    <source>
        <dbReference type="PROSITE" id="PS51186"/>
    </source>
</evidence>
<dbReference type="Pfam" id="PF13508">
    <property type="entry name" value="Acetyltransf_7"/>
    <property type="match status" value="1"/>
</dbReference>